<reference evidence="1 2" key="2">
    <citation type="journal article" date="2022" name="Mol. Ecol. Resour.">
        <title>The genomes of chicory, endive, great burdock and yacon provide insights into Asteraceae paleo-polyploidization history and plant inulin production.</title>
        <authorList>
            <person name="Fan W."/>
            <person name="Wang S."/>
            <person name="Wang H."/>
            <person name="Wang A."/>
            <person name="Jiang F."/>
            <person name="Liu H."/>
            <person name="Zhao H."/>
            <person name="Xu D."/>
            <person name="Zhang Y."/>
        </authorList>
    </citation>
    <scope>NUCLEOTIDE SEQUENCE [LARGE SCALE GENOMIC DNA]</scope>
    <source>
        <strain evidence="2">cv. Niubang</strain>
    </source>
</reference>
<comment type="caution">
    <text evidence="1">The sequence shown here is derived from an EMBL/GenBank/DDBJ whole genome shotgun (WGS) entry which is preliminary data.</text>
</comment>
<proteinExistence type="predicted"/>
<sequence>MATTTTHDRLPHQVQVHTIQHGRYDPTGEKALLVPYPQGASKGKVLAVVALLPVGAGLLGLAGITLVGTLIGMAVATPLFILFSPIIVPAILTIGLAVVGFLTSGTFGLTGLSSLSFLVNCVRQLTGSVPESIDSARRRMQDLVEYTGQKTKEVGQSIKEAGHEMGPEGQVHGGAGAEIRVGGGVGAGAGAGAGGKEGRGGRT</sequence>
<name>A0ACB9DNG5_ARCLA</name>
<organism evidence="1 2">
    <name type="scientific">Arctium lappa</name>
    <name type="common">Greater burdock</name>
    <name type="synonym">Lappa major</name>
    <dbReference type="NCBI Taxonomy" id="4217"/>
    <lineage>
        <taxon>Eukaryota</taxon>
        <taxon>Viridiplantae</taxon>
        <taxon>Streptophyta</taxon>
        <taxon>Embryophyta</taxon>
        <taxon>Tracheophyta</taxon>
        <taxon>Spermatophyta</taxon>
        <taxon>Magnoliopsida</taxon>
        <taxon>eudicotyledons</taxon>
        <taxon>Gunneridae</taxon>
        <taxon>Pentapetalae</taxon>
        <taxon>asterids</taxon>
        <taxon>campanulids</taxon>
        <taxon>Asterales</taxon>
        <taxon>Asteraceae</taxon>
        <taxon>Carduoideae</taxon>
        <taxon>Cardueae</taxon>
        <taxon>Arctiinae</taxon>
        <taxon>Arctium</taxon>
    </lineage>
</organism>
<dbReference type="Proteomes" id="UP001055879">
    <property type="component" value="Linkage Group LG03"/>
</dbReference>
<evidence type="ECO:0000313" key="2">
    <source>
        <dbReference type="Proteomes" id="UP001055879"/>
    </source>
</evidence>
<evidence type="ECO:0000313" key="1">
    <source>
        <dbReference type="EMBL" id="KAI3748095.1"/>
    </source>
</evidence>
<keyword evidence="2" id="KW-1185">Reference proteome</keyword>
<protein>
    <submittedName>
        <fullName evidence="1">Uncharacterized protein</fullName>
    </submittedName>
</protein>
<gene>
    <name evidence="1" type="ORF">L6452_10962</name>
</gene>
<reference evidence="2" key="1">
    <citation type="journal article" date="2022" name="Mol. Ecol. Resour.">
        <title>The genomes of chicory, endive, great burdock and yacon provide insights into Asteraceae palaeo-polyploidization history and plant inulin production.</title>
        <authorList>
            <person name="Fan W."/>
            <person name="Wang S."/>
            <person name="Wang H."/>
            <person name="Wang A."/>
            <person name="Jiang F."/>
            <person name="Liu H."/>
            <person name="Zhao H."/>
            <person name="Xu D."/>
            <person name="Zhang Y."/>
        </authorList>
    </citation>
    <scope>NUCLEOTIDE SEQUENCE [LARGE SCALE GENOMIC DNA]</scope>
    <source>
        <strain evidence="2">cv. Niubang</strain>
    </source>
</reference>
<accession>A0ACB9DNG5</accession>
<dbReference type="EMBL" id="CM042049">
    <property type="protein sequence ID" value="KAI3748095.1"/>
    <property type="molecule type" value="Genomic_DNA"/>
</dbReference>